<dbReference type="Gene3D" id="3.90.1750.10">
    <property type="entry name" value="Hect, E3 ligase catalytic domains"/>
    <property type="match status" value="1"/>
</dbReference>
<evidence type="ECO:0000259" key="6">
    <source>
        <dbReference type="PROSITE" id="PS50237"/>
    </source>
</evidence>
<accession>G0UNJ2</accession>
<keyword evidence="3" id="KW-0808">Transferase</keyword>
<dbReference type="GO" id="GO:0006511">
    <property type="term" value="P:ubiquitin-dependent protein catabolic process"/>
    <property type="evidence" value="ECO:0007669"/>
    <property type="project" value="TreeGrafter"/>
</dbReference>
<dbReference type="Gene3D" id="3.30.2160.10">
    <property type="entry name" value="Hect, E3 ligase catalytic domain"/>
    <property type="match status" value="1"/>
</dbReference>
<organism evidence="7">
    <name type="scientific">Trypanosoma congolense (strain IL3000)</name>
    <dbReference type="NCBI Taxonomy" id="1068625"/>
    <lineage>
        <taxon>Eukaryota</taxon>
        <taxon>Discoba</taxon>
        <taxon>Euglenozoa</taxon>
        <taxon>Kinetoplastea</taxon>
        <taxon>Metakinetoplastina</taxon>
        <taxon>Trypanosomatida</taxon>
        <taxon>Trypanosomatidae</taxon>
        <taxon>Trypanosoma</taxon>
        <taxon>Nannomonas</taxon>
    </lineage>
</organism>
<evidence type="ECO:0000256" key="2">
    <source>
        <dbReference type="ARBA" id="ARBA00012485"/>
    </source>
</evidence>
<feature type="domain" description="HECT" evidence="6">
    <location>
        <begin position="770"/>
        <end position="1084"/>
    </location>
</feature>
<dbReference type="PANTHER" id="PTHR45700:SF2">
    <property type="entry name" value="UBIQUITIN-PROTEIN LIGASE E3C"/>
    <property type="match status" value="1"/>
</dbReference>
<evidence type="ECO:0000256" key="5">
    <source>
        <dbReference type="PROSITE-ProRule" id="PRU00104"/>
    </source>
</evidence>
<dbReference type="EMBL" id="HE575319">
    <property type="protein sequence ID" value="CCC90952.1"/>
    <property type="molecule type" value="Genomic_DNA"/>
</dbReference>
<dbReference type="GO" id="GO:0061630">
    <property type="term" value="F:ubiquitin protein ligase activity"/>
    <property type="evidence" value="ECO:0007669"/>
    <property type="project" value="UniProtKB-EC"/>
</dbReference>
<dbReference type="CDD" id="cd00078">
    <property type="entry name" value="HECTc"/>
    <property type="match status" value="1"/>
</dbReference>
<evidence type="ECO:0000256" key="4">
    <source>
        <dbReference type="ARBA" id="ARBA00022786"/>
    </source>
</evidence>
<dbReference type="SMART" id="SM00119">
    <property type="entry name" value="HECTc"/>
    <property type="match status" value="1"/>
</dbReference>
<dbReference type="PANTHER" id="PTHR45700">
    <property type="entry name" value="UBIQUITIN-PROTEIN LIGASE E3C"/>
    <property type="match status" value="1"/>
</dbReference>
<protein>
    <recommendedName>
        <fullName evidence="2">HECT-type E3 ubiquitin transferase</fullName>
        <ecNumber evidence="2">2.3.2.26</ecNumber>
    </recommendedName>
</protein>
<keyword evidence="7" id="KW-0436">Ligase</keyword>
<dbReference type="InterPro" id="IPR044611">
    <property type="entry name" value="E3A/B/C-like"/>
</dbReference>
<dbReference type="EC" id="2.3.2.26" evidence="2"/>
<dbReference type="Pfam" id="PF00632">
    <property type="entry name" value="HECT"/>
    <property type="match status" value="1"/>
</dbReference>
<gene>
    <name evidence="7" type="ORF">TCIL3000_6_1870</name>
</gene>
<dbReference type="InterPro" id="IPR000569">
    <property type="entry name" value="HECT_dom"/>
</dbReference>
<sequence length="1084" mass="122891">MHAFCFNGKSRSTNLTLSRHQQPSKEAIISEARVKREQREKDRRECQAARLVQRNVRALLARVALARLATDAFRRVKNVLGDTTEECAPHEVDEPLDRLCRLYEFVCRGLTVRRVNCSELDECAQVVLNKLSVDVRTGALRETLSVCPRMGKLLVTLSLNAYYTIQYDENASKREEGKTMHLVNALFEAAKGLECGAHVFVGAFGVIVTHGATPCDTLVSSLYDLCATLPDWAVASLTETAEVRTILSQAVETSLGDRYHLPPTPCALSVLLGIPSRDTEPKVDESVNDILIKTIVSVTMRRLESTLSSPPEEILGKLVRFLPYFYYGSDECTHKRNLRRNWMKCLSKLLLLCSTNDRLIIEALSDIHQMRTAGTQQFPNFRHPSTYLFSVDYGLRLLEEGVRQRLTIPDAEYFCEMNLLCGIFIWPIYNFTSTSVDAQREASPLISMLLHSPFLLRCLWDIYRSCHSSTFGSSAEALAAQFLENMAYGKPAHLLPPEPPTKLLESIPLVTNAGTRGAFHDPYPAVSVFFFSLMSYVVDATDFVEELDRVTVMDRRGAVLLILALKGILYRSFLTGVLPYSKNELVAKEALILLSKLHVINEAQTFVRHPSIWITTEDVLSLLRTERMRDNGSLSHLCDCVSVTIASDDDEEKGNEEGMTNNVQGDLEAYVSAPMWRGSCSWHQRERSIRLLRGAPFVVPFKMRAALLTAMLSNQEGRYYPGLRPLFVVRRGSVFADAFDRFADDTNSGDMFGVRFRDGNDMMEEGYGEGVYREFLLSLCREGFAAEYGLFRLTDDGHVYPNPFSYEMTSDPHHLRRIKFLGAMLGRSLRDGVLQDIPFASHFRNAMLGRNNSIINLKSFDSQLYRHLVSLLTLSEEEIESLALNFTYTVDVLGTVVEVSLHENGRDIAVTRRNCMDYICRIADFRLNREAAKQIQAFQEGLESVVPSTWLRLFDSDEIRKLFAGDAECSIDVEDWMRHTQYHRPDDANSTPVQVFWQVVRHMSLGQQRKLLEFSTSMNRPPLLGFQFFNPPFKVHVLWEETEERLPSASTCFSTLKLPPYKEFEVARQKLIAAIEETQGFALS</sequence>
<proteinExistence type="predicted"/>
<reference evidence="7" key="1">
    <citation type="journal article" date="2012" name="Proc. Natl. Acad. Sci. U.S.A.">
        <title>Antigenic diversity is generated by distinct evolutionary mechanisms in African trypanosome species.</title>
        <authorList>
            <person name="Jackson A.P."/>
            <person name="Berry A."/>
            <person name="Aslett M."/>
            <person name="Allison H.C."/>
            <person name="Burton P."/>
            <person name="Vavrova-Anderson J."/>
            <person name="Brown R."/>
            <person name="Browne H."/>
            <person name="Corton N."/>
            <person name="Hauser H."/>
            <person name="Gamble J."/>
            <person name="Gilderthorp R."/>
            <person name="Marcello L."/>
            <person name="McQuillan J."/>
            <person name="Otto T.D."/>
            <person name="Quail M.A."/>
            <person name="Sanders M.J."/>
            <person name="van Tonder A."/>
            <person name="Ginger M.L."/>
            <person name="Field M.C."/>
            <person name="Barry J.D."/>
            <person name="Hertz-Fowler C."/>
            <person name="Berriman M."/>
        </authorList>
    </citation>
    <scope>NUCLEOTIDE SEQUENCE</scope>
    <source>
        <strain evidence="7">IL3000</strain>
    </source>
</reference>
<dbReference type="GO" id="GO:0016874">
    <property type="term" value="F:ligase activity"/>
    <property type="evidence" value="ECO:0007669"/>
    <property type="project" value="UniProtKB-KW"/>
</dbReference>
<keyword evidence="4 5" id="KW-0833">Ubl conjugation pathway</keyword>
<feature type="active site" description="Glycyl thioester intermediate" evidence="5">
    <location>
        <position position="1052"/>
    </location>
</feature>
<dbReference type="PROSITE" id="PS50237">
    <property type="entry name" value="HECT"/>
    <property type="match status" value="1"/>
</dbReference>
<dbReference type="InterPro" id="IPR035983">
    <property type="entry name" value="Hect_E3_ubiquitin_ligase"/>
</dbReference>
<dbReference type="VEuPathDB" id="TriTrypDB:TcIL3000_6_1870"/>
<name>G0UNJ2_TRYCI</name>
<evidence type="ECO:0000256" key="1">
    <source>
        <dbReference type="ARBA" id="ARBA00000885"/>
    </source>
</evidence>
<evidence type="ECO:0000313" key="7">
    <source>
        <dbReference type="EMBL" id="CCC90952.1"/>
    </source>
</evidence>
<comment type="catalytic activity">
    <reaction evidence="1">
        <text>S-ubiquitinyl-[E2 ubiquitin-conjugating enzyme]-L-cysteine + [acceptor protein]-L-lysine = [E2 ubiquitin-conjugating enzyme]-L-cysteine + N(6)-ubiquitinyl-[acceptor protein]-L-lysine.</text>
        <dbReference type="EC" id="2.3.2.26"/>
    </reaction>
</comment>
<dbReference type="Gene3D" id="3.30.2410.10">
    <property type="entry name" value="Hect, E3 ligase catalytic domain"/>
    <property type="match status" value="1"/>
</dbReference>
<dbReference type="SUPFAM" id="SSF56204">
    <property type="entry name" value="Hect, E3 ligase catalytic domain"/>
    <property type="match status" value="1"/>
</dbReference>
<evidence type="ECO:0000256" key="3">
    <source>
        <dbReference type="ARBA" id="ARBA00022679"/>
    </source>
</evidence>
<dbReference type="AlphaFoldDB" id="G0UNJ2"/>
<dbReference type="GO" id="GO:0000209">
    <property type="term" value="P:protein polyubiquitination"/>
    <property type="evidence" value="ECO:0007669"/>
    <property type="project" value="InterPro"/>
</dbReference>